<sequence>MIILGNIVSSAYTAMQMNKVIEDKELFNSLWSSYAPSKMSERTGMEIDEEWPTYKSESLGGGKSYLKTEKYCREYKPTVLWIDFYGELDSLPLNHFPSWWILYWLLSTPLARTNTSFCYHKFLLSLPLSTHFNTCTGDLFYNQLLLISSHKQKKMVVHA</sequence>
<name>A0AAN9J0B6_CROPI</name>
<comment type="caution">
    <text evidence="1">The sequence shown here is derived from an EMBL/GenBank/DDBJ whole genome shotgun (WGS) entry which is preliminary data.</text>
</comment>
<dbReference type="Proteomes" id="UP001372338">
    <property type="component" value="Unassembled WGS sequence"/>
</dbReference>
<protein>
    <submittedName>
        <fullName evidence="1">Uncharacterized protein</fullName>
    </submittedName>
</protein>
<evidence type="ECO:0000313" key="1">
    <source>
        <dbReference type="EMBL" id="KAK7289830.1"/>
    </source>
</evidence>
<proteinExistence type="predicted"/>
<keyword evidence="2" id="KW-1185">Reference proteome</keyword>
<reference evidence="1 2" key="1">
    <citation type="submission" date="2024-01" db="EMBL/GenBank/DDBJ databases">
        <title>The genomes of 5 underutilized Papilionoideae crops provide insights into root nodulation and disease resistanc.</title>
        <authorList>
            <person name="Yuan L."/>
        </authorList>
    </citation>
    <scope>NUCLEOTIDE SEQUENCE [LARGE SCALE GENOMIC DNA]</scope>
    <source>
        <strain evidence="1">ZHUSHIDOU_FW_LH</strain>
        <tissue evidence="1">Leaf</tissue>
    </source>
</reference>
<dbReference type="EMBL" id="JAYWIO010000001">
    <property type="protein sequence ID" value="KAK7289830.1"/>
    <property type="molecule type" value="Genomic_DNA"/>
</dbReference>
<evidence type="ECO:0000313" key="2">
    <source>
        <dbReference type="Proteomes" id="UP001372338"/>
    </source>
</evidence>
<organism evidence="1 2">
    <name type="scientific">Crotalaria pallida</name>
    <name type="common">Smooth rattlebox</name>
    <name type="synonym">Crotalaria striata</name>
    <dbReference type="NCBI Taxonomy" id="3830"/>
    <lineage>
        <taxon>Eukaryota</taxon>
        <taxon>Viridiplantae</taxon>
        <taxon>Streptophyta</taxon>
        <taxon>Embryophyta</taxon>
        <taxon>Tracheophyta</taxon>
        <taxon>Spermatophyta</taxon>
        <taxon>Magnoliopsida</taxon>
        <taxon>eudicotyledons</taxon>
        <taxon>Gunneridae</taxon>
        <taxon>Pentapetalae</taxon>
        <taxon>rosids</taxon>
        <taxon>fabids</taxon>
        <taxon>Fabales</taxon>
        <taxon>Fabaceae</taxon>
        <taxon>Papilionoideae</taxon>
        <taxon>50 kb inversion clade</taxon>
        <taxon>genistoids sensu lato</taxon>
        <taxon>core genistoids</taxon>
        <taxon>Crotalarieae</taxon>
        <taxon>Crotalaria</taxon>
    </lineage>
</organism>
<accession>A0AAN9J0B6</accession>
<gene>
    <name evidence="1" type="ORF">RIF29_03798</name>
</gene>
<dbReference type="AlphaFoldDB" id="A0AAN9J0B6"/>